<gene>
    <name evidence="1" type="ORF">CPSG_03843</name>
</gene>
<reference evidence="2" key="2">
    <citation type="submission" date="2010-03" db="EMBL/GenBank/DDBJ databases">
        <title>The genome sequence of Coccidioides posadasii strain Silveira.</title>
        <authorList>
            <consortium name="The Broad Institute Genome Sequencing Center for Infectious Disease"/>
            <person name="Neafsey D."/>
            <person name="Orbach M."/>
            <person name="Henn M.R."/>
            <person name="Cole G.T."/>
            <person name="Galgiani J."/>
            <person name="Gardner M.J."/>
            <person name="Kirkland T.N."/>
            <person name="Taylor J.W."/>
            <person name="Young S.K."/>
            <person name="Zeng Q."/>
            <person name="Koehrsen M."/>
            <person name="Alvarado L."/>
            <person name="Berlin A."/>
            <person name="Borenstein D."/>
            <person name="Chapman S.B."/>
            <person name="Chen Z."/>
            <person name="Engels R."/>
            <person name="Freedman E."/>
            <person name="Gellesch M."/>
            <person name="Goldberg J."/>
            <person name="Griggs A."/>
            <person name="Gujja S."/>
            <person name="Heilman E."/>
            <person name="Heiman D."/>
            <person name="Howarth C."/>
            <person name="Jen D."/>
            <person name="Larson L."/>
            <person name="Mehta T."/>
            <person name="Neiman D."/>
            <person name="Park D."/>
            <person name="Pearson M."/>
            <person name="Richards J."/>
            <person name="Roberts A."/>
            <person name="Saif S."/>
            <person name="Shea T."/>
            <person name="Shenoy N."/>
            <person name="Sisk P."/>
            <person name="Stolte C."/>
            <person name="Sykes S."/>
            <person name="Walk T."/>
            <person name="White J."/>
            <person name="Yandava C."/>
            <person name="Haas B."/>
            <person name="Nusbaum C."/>
            <person name="Birren B."/>
        </authorList>
    </citation>
    <scope>NUCLEOTIDE SEQUENCE [LARGE SCALE GENOMIC DNA]</scope>
    <source>
        <strain evidence="2">RMSCC 757 / Silveira</strain>
    </source>
</reference>
<dbReference type="EMBL" id="GL636490">
    <property type="protein sequence ID" value="EFW19459.1"/>
    <property type="molecule type" value="Genomic_DNA"/>
</dbReference>
<dbReference type="AlphaFoldDB" id="E9D2P5"/>
<organism evidence="2">
    <name type="scientific">Coccidioides posadasii (strain RMSCC 757 / Silveira)</name>
    <name type="common">Valley fever fungus</name>
    <dbReference type="NCBI Taxonomy" id="443226"/>
    <lineage>
        <taxon>Eukaryota</taxon>
        <taxon>Fungi</taxon>
        <taxon>Dikarya</taxon>
        <taxon>Ascomycota</taxon>
        <taxon>Pezizomycotina</taxon>
        <taxon>Eurotiomycetes</taxon>
        <taxon>Eurotiomycetidae</taxon>
        <taxon>Onygenales</taxon>
        <taxon>Onygenaceae</taxon>
        <taxon>Coccidioides</taxon>
    </lineage>
</organism>
<sequence length="118" mass="13708">MYYKIRNPPRNALALPLWSRRVINVHTNKTFDSSIQGKLLALPSPTLNSRLRDRTAEIPESVIRKRFWNVHGKRPLAASSDVEIPAGSMVAQQVSWNTFERRFTYNSRPCLEWLLEKT</sequence>
<reference evidence="2" key="1">
    <citation type="journal article" date="2010" name="Genome Res.">
        <title>Population genomic sequencing of Coccidioides fungi reveals recent hybridization and transposon control.</title>
        <authorList>
            <person name="Neafsey D.E."/>
            <person name="Barker B.M."/>
            <person name="Sharpton T.J."/>
            <person name="Stajich J.E."/>
            <person name="Park D.J."/>
            <person name="Whiston E."/>
            <person name="Hung C.-Y."/>
            <person name="McMahan C."/>
            <person name="White J."/>
            <person name="Sykes S."/>
            <person name="Heiman D."/>
            <person name="Young S."/>
            <person name="Zeng Q."/>
            <person name="Abouelleil A."/>
            <person name="Aftuck L."/>
            <person name="Bessette D."/>
            <person name="Brown A."/>
            <person name="FitzGerald M."/>
            <person name="Lui A."/>
            <person name="Macdonald J.P."/>
            <person name="Priest M."/>
            <person name="Orbach M.J."/>
            <person name="Galgiani J.N."/>
            <person name="Kirkland T.N."/>
            <person name="Cole G.T."/>
            <person name="Birren B.W."/>
            <person name="Henn M.R."/>
            <person name="Taylor J.W."/>
            <person name="Rounsley S.D."/>
        </authorList>
    </citation>
    <scope>NUCLEOTIDE SEQUENCE [LARGE SCALE GENOMIC DNA]</scope>
    <source>
        <strain evidence="2">RMSCC 757 / Silveira</strain>
    </source>
</reference>
<accession>E9D2P5</accession>
<dbReference type="Proteomes" id="UP000002497">
    <property type="component" value="Unassembled WGS sequence"/>
</dbReference>
<evidence type="ECO:0000313" key="1">
    <source>
        <dbReference type="EMBL" id="EFW19459.1"/>
    </source>
</evidence>
<evidence type="ECO:0000313" key="2">
    <source>
        <dbReference type="Proteomes" id="UP000002497"/>
    </source>
</evidence>
<name>E9D2P5_COCPS</name>
<protein>
    <submittedName>
        <fullName evidence="1">Predicted protein</fullName>
    </submittedName>
</protein>
<dbReference type="HOGENOM" id="CLU_2072932_0_0_1"/>
<keyword evidence="2" id="KW-1185">Reference proteome</keyword>
<dbReference type="VEuPathDB" id="FungiDB:CPSG_03843"/>
<proteinExistence type="predicted"/>